<dbReference type="PANTHER" id="PTHR30037:SF4">
    <property type="entry name" value="DNA-3-METHYLADENINE GLYCOSYLASE I"/>
    <property type="match status" value="1"/>
</dbReference>
<evidence type="ECO:0000256" key="2">
    <source>
        <dbReference type="SAM" id="MobiDB-lite"/>
    </source>
</evidence>
<feature type="compositionally biased region" description="Polar residues" evidence="2">
    <location>
        <begin position="76"/>
        <end position="85"/>
    </location>
</feature>
<comment type="caution">
    <text evidence="3">The sequence shown here is derived from an EMBL/GenBank/DDBJ whole genome shotgun (WGS) entry which is preliminary data.</text>
</comment>
<dbReference type="GO" id="GO:0006284">
    <property type="term" value="P:base-excision repair"/>
    <property type="evidence" value="ECO:0007669"/>
    <property type="project" value="InterPro"/>
</dbReference>
<evidence type="ECO:0000313" key="4">
    <source>
        <dbReference type="EMBL" id="KAG7344422.1"/>
    </source>
</evidence>
<dbReference type="InterPro" id="IPR005019">
    <property type="entry name" value="Adenine_glyco"/>
</dbReference>
<dbReference type="GO" id="GO:0046872">
    <property type="term" value="F:metal ion binding"/>
    <property type="evidence" value="ECO:0007669"/>
    <property type="project" value="UniProtKB-KW"/>
</dbReference>
<gene>
    <name evidence="4" type="ORF">IV203_022430</name>
    <name evidence="3" type="ORF">IV203_024589</name>
</gene>
<evidence type="ECO:0000256" key="1">
    <source>
        <dbReference type="PIRSR" id="PIRSR605019-1"/>
    </source>
</evidence>
<dbReference type="GO" id="GO:0008725">
    <property type="term" value="F:DNA-3-methyladenine glycosylase activity"/>
    <property type="evidence" value="ECO:0007669"/>
    <property type="project" value="InterPro"/>
</dbReference>
<feature type="compositionally biased region" description="Basic residues" evidence="2">
    <location>
        <begin position="105"/>
        <end position="116"/>
    </location>
</feature>
<dbReference type="AlphaFoldDB" id="A0A9K3P8S3"/>
<evidence type="ECO:0000313" key="3">
    <source>
        <dbReference type="EMBL" id="KAG7337900.1"/>
    </source>
</evidence>
<dbReference type="PANTHER" id="PTHR30037">
    <property type="entry name" value="DNA-3-METHYLADENINE GLYCOSYLASE 1"/>
    <property type="match status" value="1"/>
</dbReference>
<organism evidence="3 5">
    <name type="scientific">Nitzschia inconspicua</name>
    <dbReference type="NCBI Taxonomy" id="303405"/>
    <lineage>
        <taxon>Eukaryota</taxon>
        <taxon>Sar</taxon>
        <taxon>Stramenopiles</taxon>
        <taxon>Ochrophyta</taxon>
        <taxon>Bacillariophyta</taxon>
        <taxon>Bacillariophyceae</taxon>
        <taxon>Bacillariophycidae</taxon>
        <taxon>Bacillariales</taxon>
        <taxon>Bacillariaceae</taxon>
        <taxon>Nitzschia</taxon>
    </lineage>
</organism>
<evidence type="ECO:0000313" key="5">
    <source>
        <dbReference type="Proteomes" id="UP000693970"/>
    </source>
</evidence>
<sequence>MRLSHLLAALGRPVWLHHLVSFQEISKTTAAFVRPISLATKLPYFVIPPPTFGAFSYQDIFNCKYISNVPVSTASMSTNTRSTRAGTKRTLITDDKDRPPTPTTKKTKKSTNKKSSTKVNDNSSTTSDRPWYTVFTKGDEQYTDYMKNEWGFEKRGDEAMFEKLSLEGAQAGLSWLTILRKRDAYKTTFFNFDVDKVAAMTPQDVQDILATPKSVDTRNVVVKHRGKIEAVIHNAKCIQQMRQEAKDNVKKRLDWSDNFHGVFDEYLWGFVDNKPIVNGYWDGKNLSDCPSTSHESEAMSKALRKKGFKFVGATTCYSMMQAIGMVIDHPVDSPEYIEALKRLEQRPMGYQMRRDEKNSDP</sequence>
<accession>A0A9K3P8S3</accession>
<keyword evidence="5" id="KW-1185">Reference proteome</keyword>
<reference evidence="3" key="1">
    <citation type="journal article" date="2021" name="Sci. Rep.">
        <title>Diploid genomic architecture of Nitzschia inconspicua, an elite biomass production diatom.</title>
        <authorList>
            <person name="Oliver A."/>
            <person name="Podell S."/>
            <person name="Pinowska A."/>
            <person name="Traller J.C."/>
            <person name="Smith S.R."/>
            <person name="McClure R."/>
            <person name="Beliaev A."/>
            <person name="Bohutskyi P."/>
            <person name="Hill E.A."/>
            <person name="Rabines A."/>
            <person name="Zheng H."/>
            <person name="Allen L.Z."/>
            <person name="Kuo A."/>
            <person name="Grigoriev I.V."/>
            <person name="Allen A.E."/>
            <person name="Hazlebeck D."/>
            <person name="Allen E.E."/>
        </authorList>
    </citation>
    <scope>NUCLEOTIDE SEQUENCE</scope>
    <source>
        <strain evidence="3">Hildebrandi</strain>
    </source>
</reference>
<dbReference type="Proteomes" id="UP000693970">
    <property type="component" value="Unassembled WGS sequence"/>
</dbReference>
<protein>
    <submittedName>
        <fullName evidence="3">3-methyladenine DNA glycosylase</fullName>
    </submittedName>
</protein>
<feature type="compositionally biased region" description="Low complexity" evidence="2">
    <location>
        <begin position="117"/>
        <end position="127"/>
    </location>
</feature>
<feature type="binding site" evidence="1">
    <location>
        <position position="329"/>
    </location>
    <ligand>
        <name>Zn(2+)</name>
        <dbReference type="ChEBI" id="CHEBI:29105"/>
    </ligand>
</feature>
<feature type="region of interest" description="Disordered" evidence="2">
    <location>
        <begin position="76"/>
        <end position="127"/>
    </location>
</feature>
<keyword evidence="1" id="KW-0862">Zinc</keyword>
<name>A0A9K3P8S3_9STRA</name>
<reference evidence="3" key="2">
    <citation type="submission" date="2021-04" db="EMBL/GenBank/DDBJ databases">
        <authorList>
            <person name="Podell S."/>
        </authorList>
    </citation>
    <scope>NUCLEOTIDE SEQUENCE</scope>
    <source>
        <strain evidence="3">Hildebrandi</strain>
    </source>
</reference>
<keyword evidence="1" id="KW-0479">Metal-binding</keyword>
<dbReference type="EMBL" id="JAGRRH010000023">
    <property type="protein sequence ID" value="KAG7344422.1"/>
    <property type="molecule type" value="Genomic_DNA"/>
</dbReference>
<proteinExistence type="predicted"/>
<dbReference type="InterPro" id="IPR052891">
    <property type="entry name" value="DNA-3mA_glycosylase"/>
</dbReference>
<dbReference type="OrthoDB" id="3941538at2759"/>
<dbReference type="EMBL" id="JAGRRH010000070">
    <property type="protein sequence ID" value="KAG7337900.1"/>
    <property type="molecule type" value="Genomic_DNA"/>
</dbReference>
<dbReference type="Pfam" id="PF03352">
    <property type="entry name" value="Adenine_glyco"/>
    <property type="match status" value="1"/>
</dbReference>